<evidence type="ECO:0000256" key="2">
    <source>
        <dbReference type="ARBA" id="ARBA00023015"/>
    </source>
</evidence>
<dbReference type="SMART" id="SM01014">
    <property type="entry name" value="ARID"/>
    <property type="match status" value="1"/>
</dbReference>
<dbReference type="InterPro" id="IPR016024">
    <property type="entry name" value="ARM-type_fold"/>
</dbReference>
<dbReference type="PROSITE" id="PS51011">
    <property type="entry name" value="ARID"/>
    <property type="match status" value="1"/>
</dbReference>
<evidence type="ECO:0000313" key="7">
    <source>
        <dbReference type="Proteomes" id="UP001162131"/>
    </source>
</evidence>
<dbReference type="Proteomes" id="UP001162131">
    <property type="component" value="Unassembled WGS sequence"/>
</dbReference>
<dbReference type="InterPro" id="IPR052406">
    <property type="entry name" value="Chromatin_Remodeling_Comp"/>
</dbReference>
<evidence type="ECO:0000313" key="6">
    <source>
        <dbReference type="EMBL" id="CAG9320527.1"/>
    </source>
</evidence>
<dbReference type="Pfam" id="PF01388">
    <property type="entry name" value="ARID"/>
    <property type="match status" value="1"/>
</dbReference>
<keyword evidence="4" id="KW-0539">Nucleus</keyword>
<reference evidence="6" key="1">
    <citation type="submission" date="2021-09" db="EMBL/GenBank/DDBJ databases">
        <authorList>
            <consortium name="AG Swart"/>
            <person name="Singh M."/>
            <person name="Singh A."/>
            <person name="Seah K."/>
            <person name="Emmerich C."/>
        </authorList>
    </citation>
    <scope>NUCLEOTIDE SEQUENCE</scope>
    <source>
        <strain evidence="6">ATCC30299</strain>
    </source>
</reference>
<protein>
    <recommendedName>
        <fullName evidence="5">ARID domain-containing protein</fullName>
    </recommendedName>
</protein>
<keyword evidence="1" id="KW-0156">Chromatin regulator</keyword>
<dbReference type="AlphaFoldDB" id="A0AAU9IXT0"/>
<dbReference type="PANTHER" id="PTHR22970">
    <property type="entry name" value="AT-RICH INTERACTIVE DOMAIN-CONTAINING PROTEIN 2"/>
    <property type="match status" value="1"/>
</dbReference>
<accession>A0AAU9IXT0</accession>
<gene>
    <name evidence="6" type="ORF">BSTOLATCC_MIC26441</name>
</gene>
<dbReference type="SUPFAM" id="SSF46774">
    <property type="entry name" value="ARID-like"/>
    <property type="match status" value="1"/>
</dbReference>
<evidence type="ECO:0000256" key="1">
    <source>
        <dbReference type="ARBA" id="ARBA00022853"/>
    </source>
</evidence>
<dbReference type="PANTHER" id="PTHR22970:SF14">
    <property type="entry name" value="AT-RICH INTERACTIVE DOMAIN-CONTAINING PROTEIN 2"/>
    <property type="match status" value="1"/>
</dbReference>
<evidence type="ECO:0000256" key="4">
    <source>
        <dbReference type="ARBA" id="ARBA00023242"/>
    </source>
</evidence>
<keyword evidence="7" id="KW-1185">Reference proteome</keyword>
<dbReference type="EMBL" id="CAJZBQ010000025">
    <property type="protein sequence ID" value="CAG9320527.1"/>
    <property type="molecule type" value="Genomic_DNA"/>
</dbReference>
<dbReference type="InterPro" id="IPR001606">
    <property type="entry name" value="ARID_dom"/>
</dbReference>
<dbReference type="Gene3D" id="1.10.150.60">
    <property type="entry name" value="ARID DNA-binding domain"/>
    <property type="match status" value="1"/>
</dbReference>
<dbReference type="InterPro" id="IPR011989">
    <property type="entry name" value="ARM-like"/>
</dbReference>
<sequence>MAEEFLKSLRKFFEQRNEVLRVPQIGGKELDLFKLYKEVVSRGGFQQVSNNKLWKEVVTALDLPSSCTSASYNLRQHYHKILFTYEQENFFSKSERSVPVAEPEQAAASKPTKKIKVTAPMMANTRRMILAFDSKYQTEVNWAINTLLLFSCNTAHNYQLESNGLVESILSFLQYCLKKLPAFGGEVPMKRPRGVTPYDEASYVVMMEQVKAILLVLRNLSMIRNNEIILFKCSGMIEAIVKIFSLLIDKEITQNCLEFLTNLAKHIFLQDLPNYRDLLCTLMDCLQSDLAESAIECFRKLTLPISNEEIIEQLPQIFFDELAKWLLSTSQSKDSVLEILCNLSDQSLATKVKIANAPRCIEGLVRLLTSISQTDDAEDKQAKISAMILNNLSGAPKNVKLFVPFDTQIFAVAASDERISGLLCNVLFEIQDLKSN</sequence>
<dbReference type="SUPFAM" id="SSF48371">
    <property type="entry name" value="ARM repeat"/>
    <property type="match status" value="1"/>
</dbReference>
<feature type="domain" description="ARID" evidence="5">
    <location>
        <begin position="1"/>
        <end position="90"/>
    </location>
</feature>
<evidence type="ECO:0000256" key="3">
    <source>
        <dbReference type="ARBA" id="ARBA00023163"/>
    </source>
</evidence>
<proteinExistence type="predicted"/>
<dbReference type="InterPro" id="IPR036431">
    <property type="entry name" value="ARID_dom_sf"/>
</dbReference>
<comment type="caution">
    <text evidence="6">The sequence shown here is derived from an EMBL/GenBank/DDBJ whole genome shotgun (WGS) entry which is preliminary data.</text>
</comment>
<evidence type="ECO:0000259" key="5">
    <source>
        <dbReference type="PROSITE" id="PS51011"/>
    </source>
</evidence>
<organism evidence="6 7">
    <name type="scientific">Blepharisma stoltei</name>
    <dbReference type="NCBI Taxonomy" id="1481888"/>
    <lineage>
        <taxon>Eukaryota</taxon>
        <taxon>Sar</taxon>
        <taxon>Alveolata</taxon>
        <taxon>Ciliophora</taxon>
        <taxon>Postciliodesmatophora</taxon>
        <taxon>Heterotrichea</taxon>
        <taxon>Heterotrichida</taxon>
        <taxon>Blepharismidae</taxon>
        <taxon>Blepharisma</taxon>
    </lineage>
</organism>
<name>A0AAU9IXT0_9CILI</name>
<keyword evidence="3" id="KW-0804">Transcription</keyword>
<dbReference type="GO" id="GO:0003677">
    <property type="term" value="F:DNA binding"/>
    <property type="evidence" value="ECO:0007669"/>
    <property type="project" value="InterPro"/>
</dbReference>
<dbReference type="SMART" id="SM00501">
    <property type="entry name" value="BRIGHT"/>
    <property type="match status" value="1"/>
</dbReference>
<dbReference type="Gene3D" id="1.25.10.10">
    <property type="entry name" value="Leucine-rich Repeat Variant"/>
    <property type="match status" value="1"/>
</dbReference>
<dbReference type="CDD" id="cd16100">
    <property type="entry name" value="ARID"/>
    <property type="match status" value="1"/>
</dbReference>
<dbReference type="GO" id="GO:0006325">
    <property type="term" value="P:chromatin organization"/>
    <property type="evidence" value="ECO:0007669"/>
    <property type="project" value="UniProtKB-KW"/>
</dbReference>
<keyword evidence="2" id="KW-0805">Transcription regulation</keyword>